<accession>A0ABX2ES98</accession>
<dbReference type="RefSeq" id="WP_173132842.1">
    <property type="nucleotide sequence ID" value="NZ_JABRWJ010000012.1"/>
</dbReference>
<name>A0ABX2ES98_9BURK</name>
<reference evidence="1 2" key="1">
    <citation type="submission" date="2020-05" db="EMBL/GenBank/DDBJ databases">
        <title>Aquincola sp. isolate from soil.</title>
        <authorList>
            <person name="Han J."/>
            <person name="Kim D.-U."/>
        </authorList>
    </citation>
    <scope>NUCLEOTIDE SEQUENCE [LARGE SCALE GENOMIC DNA]</scope>
    <source>
        <strain evidence="1 2">S2</strain>
    </source>
</reference>
<evidence type="ECO:0000313" key="1">
    <source>
        <dbReference type="EMBL" id="NRF71511.1"/>
    </source>
</evidence>
<proteinExistence type="predicted"/>
<protein>
    <submittedName>
        <fullName evidence="1">Uncharacterized protein</fullName>
    </submittedName>
</protein>
<evidence type="ECO:0000313" key="2">
    <source>
        <dbReference type="Proteomes" id="UP000737171"/>
    </source>
</evidence>
<dbReference type="Proteomes" id="UP000737171">
    <property type="component" value="Unassembled WGS sequence"/>
</dbReference>
<dbReference type="EMBL" id="JABRWJ010000012">
    <property type="protein sequence ID" value="NRF71511.1"/>
    <property type="molecule type" value="Genomic_DNA"/>
</dbReference>
<gene>
    <name evidence="1" type="ORF">HLB44_31440</name>
</gene>
<organism evidence="1 2">
    <name type="scientific">Pseudaquabacterium terrae</name>
    <dbReference type="NCBI Taxonomy" id="2732868"/>
    <lineage>
        <taxon>Bacteria</taxon>
        <taxon>Pseudomonadati</taxon>
        <taxon>Pseudomonadota</taxon>
        <taxon>Betaproteobacteria</taxon>
        <taxon>Burkholderiales</taxon>
        <taxon>Sphaerotilaceae</taxon>
        <taxon>Pseudaquabacterium</taxon>
    </lineage>
</organism>
<sequence>MDTSTHVCAECRFELRFAAACPGGHDYAFPCDQHGRVDLDALPERERTEYFFARALIGRDVARPVVVMLEVLAANGGKRAA</sequence>
<keyword evidence="2" id="KW-1185">Reference proteome</keyword>
<comment type="caution">
    <text evidence="1">The sequence shown here is derived from an EMBL/GenBank/DDBJ whole genome shotgun (WGS) entry which is preliminary data.</text>
</comment>